<keyword evidence="1" id="KW-0808">Transferase</keyword>
<keyword evidence="2" id="KW-1185">Reference proteome</keyword>
<gene>
    <name evidence="1" type="ORF">EKO23_17355</name>
</gene>
<proteinExistence type="predicted"/>
<accession>A0A4Q4Z880</accession>
<dbReference type="Gene3D" id="3.40.50.150">
    <property type="entry name" value="Vaccinia Virus protein VP39"/>
    <property type="match status" value="1"/>
</dbReference>
<dbReference type="AlphaFoldDB" id="A0A4Q4Z880"/>
<reference evidence="1 2" key="1">
    <citation type="submission" date="2019-01" db="EMBL/GenBank/DDBJ databases">
        <title>Nocardioides guangzhouensis sp. nov., an actinobacterium isolated from soil.</title>
        <authorList>
            <person name="Fu Y."/>
            <person name="Cai Y."/>
            <person name="Lin Z."/>
            <person name="Chen P."/>
        </authorList>
    </citation>
    <scope>NUCLEOTIDE SEQUENCE [LARGE SCALE GENOMIC DNA]</scope>
    <source>
        <strain evidence="1 2">130</strain>
    </source>
</reference>
<dbReference type="EMBL" id="SDKM01000027">
    <property type="protein sequence ID" value="RYP84070.1"/>
    <property type="molecule type" value="Genomic_DNA"/>
</dbReference>
<comment type="caution">
    <text evidence="1">The sequence shown here is derived from an EMBL/GenBank/DDBJ whole genome shotgun (WGS) entry which is preliminary data.</text>
</comment>
<name>A0A4Q4Z880_9ACTN</name>
<dbReference type="OrthoDB" id="4966694at2"/>
<dbReference type="GO" id="GO:0032259">
    <property type="term" value="P:methylation"/>
    <property type="evidence" value="ECO:0007669"/>
    <property type="project" value="UniProtKB-KW"/>
</dbReference>
<sequence>MTRRTRGFGHLTIAYDDRVPRPEPWLAEQSRWAADIVARSTDGDLLETCCGAGQVGLLAVALGQRPIVQVDACPVACGYARANADDAGLAGLVEVRRGTPCEALSPAERFALMLADPTPCAGADELTMACLDVAGHHLLPGGSLLLRVGPGRLEVVRREAAWNDLRVVDARHFGDQGSLVRLDVPPGS</sequence>
<dbReference type="SUPFAM" id="SSF53335">
    <property type="entry name" value="S-adenosyl-L-methionine-dependent methyltransferases"/>
    <property type="match status" value="1"/>
</dbReference>
<keyword evidence="1" id="KW-0489">Methyltransferase</keyword>
<dbReference type="InterPro" id="IPR029063">
    <property type="entry name" value="SAM-dependent_MTases_sf"/>
</dbReference>
<dbReference type="CDD" id="cd02440">
    <property type="entry name" value="AdoMet_MTases"/>
    <property type="match status" value="1"/>
</dbReference>
<dbReference type="Proteomes" id="UP000295198">
    <property type="component" value="Unassembled WGS sequence"/>
</dbReference>
<evidence type="ECO:0000313" key="2">
    <source>
        <dbReference type="Proteomes" id="UP000295198"/>
    </source>
</evidence>
<dbReference type="GO" id="GO:0008168">
    <property type="term" value="F:methyltransferase activity"/>
    <property type="evidence" value="ECO:0007669"/>
    <property type="project" value="UniProtKB-KW"/>
</dbReference>
<evidence type="ECO:0000313" key="1">
    <source>
        <dbReference type="EMBL" id="RYP84070.1"/>
    </source>
</evidence>
<organism evidence="1 2">
    <name type="scientific">Nocardioides guangzhouensis</name>
    <dbReference type="NCBI Taxonomy" id="2497878"/>
    <lineage>
        <taxon>Bacteria</taxon>
        <taxon>Bacillati</taxon>
        <taxon>Actinomycetota</taxon>
        <taxon>Actinomycetes</taxon>
        <taxon>Propionibacteriales</taxon>
        <taxon>Nocardioidaceae</taxon>
        <taxon>Nocardioides</taxon>
    </lineage>
</organism>
<protein>
    <submittedName>
        <fullName evidence="1">Methyltransferase</fullName>
    </submittedName>
</protein>